<evidence type="ECO:0000256" key="2">
    <source>
        <dbReference type="ARBA" id="ARBA00023002"/>
    </source>
</evidence>
<dbReference type="EMBL" id="FOFX01000104">
    <property type="protein sequence ID" value="SEQ60655.1"/>
    <property type="molecule type" value="Genomic_DNA"/>
</dbReference>
<dbReference type="InterPro" id="IPR011057">
    <property type="entry name" value="Mss4-like_sf"/>
</dbReference>
<evidence type="ECO:0000313" key="6">
    <source>
        <dbReference type="EMBL" id="SDU30211.1"/>
    </source>
</evidence>
<evidence type="ECO:0000313" key="12">
    <source>
        <dbReference type="Proteomes" id="UP000244110"/>
    </source>
</evidence>
<keyword evidence="2" id="KW-0560">Oxidoreductase</keyword>
<reference evidence="6 9" key="2">
    <citation type="submission" date="2016-10" db="EMBL/GenBank/DDBJ databases">
        <authorList>
            <person name="de Groot N.N."/>
        </authorList>
    </citation>
    <scope>NUCLEOTIDE SEQUENCE [LARGE SCALE GENOMIC DNA]</scope>
    <source>
        <strain evidence="6">Nm10</strain>
        <strain evidence="7 9">Nm9</strain>
    </source>
</reference>
<dbReference type="PANTHER" id="PTHR10173:SF59">
    <property type="entry name" value="PEPTIDE METHIONINE SULFOXIDE REDUCTASE MSRA_MSRB"/>
    <property type="match status" value="1"/>
</dbReference>
<evidence type="ECO:0000256" key="3">
    <source>
        <dbReference type="ARBA" id="ARBA00048488"/>
    </source>
</evidence>
<dbReference type="FunFam" id="2.170.150.20:FF:000003">
    <property type="entry name" value="Peptide methionine sulfoxide reductase MsrB"/>
    <property type="match status" value="1"/>
</dbReference>
<dbReference type="GO" id="GO:0006979">
    <property type="term" value="P:response to oxidative stress"/>
    <property type="evidence" value="ECO:0007669"/>
    <property type="project" value="InterPro"/>
</dbReference>
<dbReference type="OrthoDB" id="4174719at2"/>
<evidence type="ECO:0000313" key="10">
    <source>
        <dbReference type="Proteomes" id="UP000182882"/>
    </source>
</evidence>
<dbReference type="Proteomes" id="UP000181998">
    <property type="component" value="Unassembled WGS sequence"/>
</dbReference>
<sequence length="155" mass="18006">MANPYENFKKDPELLKDDLTALQYQVTQYADTEPPFQNEFWNHMTEGIYVDIVSGEPLFASIHKFDSGTGWPSFYQPISEQYIQFKTDYELWTPRTEVRSRYADSHLGHVFEDGPAPTGRRYCINSAALKFIKKEDLQAKGYGDWVALFENETSK</sequence>
<dbReference type="Proteomes" id="UP000219335">
    <property type="component" value="Unassembled WGS sequence"/>
</dbReference>
<dbReference type="EC" id="1.8.4.12" evidence="1"/>
<dbReference type="NCBIfam" id="TIGR00357">
    <property type="entry name" value="peptide-methionine (R)-S-oxide reductase MsrB"/>
    <property type="match status" value="1"/>
</dbReference>
<accession>A0A0S3AFN2</accession>
<dbReference type="InterPro" id="IPR028427">
    <property type="entry name" value="Met_Sox_Rdtase_MsrB"/>
</dbReference>
<dbReference type="PROSITE" id="PS51790">
    <property type="entry name" value="MSRB"/>
    <property type="match status" value="1"/>
</dbReference>
<reference evidence="5 12" key="4">
    <citation type="submission" date="2018-04" db="EMBL/GenBank/DDBJ databases">
        <title>Active sludge and wastewater microbial communities from Klosterneuburg, Austria.</title>
        <authorList>
            <person name="Wagner M."/>
        </authorList>
    </citation>
    <scope>NUCLEOTIDE SEQUENCE [LARGE SCALE GENOMIC DNA]</scope>
    <source>
        <strain evidence="5 12">Nm4</strain>
    </source>
</reference>
<evidence type="ECO:0000313" key="7">
    <source>
        <dbReference type="EMBL" id="SEQ60655.1"/>
    </source>
</evidence>
<dbReference type="GO" id="GO:0005737">
    <property type="term" value="C:cytoplasm"/>
    <property type="evidence" value="ECO:0007669"/>
    <property type="project" value="TreeGrafter"/>
</dbReference>
<dbReference type="GO" id="GO:0033743">
    <property type="term" value="F:peptide-methionine (R)-S-oxide reductase activity"/>
    <property type="evidence" value="ECO:0007669"/>
    <property type="project" value="UniProtKB-EC"/>
</dbReference>
<dbReference type="RefSeq" id="WP_062557709.1">
    <property type="nucleotide sequence ID" value="NZ_CP013341.1"/>
</dbReference>
<protein>
    <recommendedName>
        <fullName evidence="1">peptide-methionine (R)-S-oxide reductase</fullName>
        <ecNumber evidence="1">1.8.4.12</ecNumber>
    </recommendedName>
</protein>
<reference evidence="10" key="1">
    <citation type="submission" date="2016-10" db="EMBL/GenBank/DDBJ databases">
        <authorList>
            <person name="Varghese N."/>
            <person name="Submissions S."/>
        </authorList>
    </citation>
    <scope>NUCLEOTIDE SEQUENCE [LARGE SCALE GENOMIC DNA]</scope>
    <source>
        <strain evidence="10">Nm10</strain>
    </source>
</reference>
<reference evidence="8 11" key="3">
    <citation type="submission" date="2017-09" db="EMBL/GenBank/DDBJ databases">
        <authorList>
            <person name="Ehlers B."/>
            <person name="Leendertz F.H."/>
        </authorList>
    </citation>
    <scope>NUCLEOTIDE SEQUENCE [LARGE SCALE GENOMIC DNA]</scope>
    <source>
        <strain evidence="8 11">Nm42</strain>
    </source>
</reference>
<evidence type="ECO:0000313" key="11">
    <source>
        <dbReference type="Proteomes" id="UP000219335"/>
    </source>
</evidence>
<evidence type="ECO:0000313" key="5">
    <source>
        <dbReference type="EMBL" id="PTQ79229.1"/>
    </source>
</evidence>
<keyword evidence="10" id="KW-1185">Reference proteome</keyword>
<dbReference type="EMBL" id="QAOL01000054">
    <property type="protein sequence ID" value="PTQ79229.1"/>
    <property type="molecule type" value="Genomic_DNA"/>
</dbReference>
<feature type="domain" description="MsrB" evidence="4">
    <location>
        <begin position="12"/>
        <end position="134"/>
    </location>
</feature>
<evidence type="ECO:0000256" key="1">
    <source>
        <dbReference type="ARBA" id="ARBA00012499"/>
    </source>
</evidence>
<evidence type="ECO:0000313" key="8">
    <source>
        <dbReference type="EMBL" id="SOD16732.1"/>
    </source>
</evidence>
<organism evidence="5 12">
    <name type="scientific">Nitrosomonas ureae</name>
    <dbReference type="NCBI Taxonomy" id="44577"/>
    <lineage>
        <taxon>Bacteria</taxon>
        <taxon>Pseudomonadati</taxon>
        <taxon>Pseudomonadota</taxon>
        <taxon>Betaproteobacteria</taxon>
        <taxon>Nitrosomonadales</taxon>
        <taxon>Nitrosomonadaceae</taxon>
        <taxon>Nitrosomonas</taxon>
    </lineage>
</organism>
<dbReference type="EMBL" id="FNLN01000047">
    <property type="protein sequence ID" value="SDU30211.1"/>
    <property type="molecule type" value="Genomic_DNA"/>
</dbReference>
<dbReference type="GO" id="GO:0030091">
    <property type="term" value="P:protein repair"/>
    <property type="evidence" value="ECO:0007669"/>
    <property type="project" value="InterPro"/>
</dbReference>
<comment type="catalytic activity">
    <reaction evidence="3">
        <text>L-methionyl-[protein] + [thioredoxin]-disulfide + H2O = L-methionyl-(R)-S-oxide-[protein] + [thioredoxin]-dithiol</text>
        <dbReference type="Rhea" id="RHEA:24164"/>
        <dbReference type="Rhea" id="RHEA-COMP:10698"/>
        <dbReference type="Rhea" id="RHEA-COMP:10700"/>
        <dbReference type="Rhea" id="RHEA-COMP:12313"/>
        <dbReference type="Rhea" id="RHEA-COMP:12314"/>
        <dbReference type="ChEBI" id="CHEBI:15377"/>
        <dbReference type="ChEBI" id="CHEBI:16044"/>
        <dbReference type="ChEBI" id="CHEBI:29950"/>
        <dbReference type="ChEBI" id="CHEBI:45764"/>
        <dbReference type="ChEBI" id="CHEBI:50058"/>
        <dbReference type="EC" id="1.8.4.12"/>
    </reaction>
</comment>
<dbReference type="Proteomes" id="UP000244110">
    <property type="component" value="Unassembled WGS sequence"/>
</dbReference>
<dbReference type="InterPro" id="IPR002579">
    <property type="entry name" value="Met_Sox_Rdtase_MsrB_dom"/>
</dbReference>
<dbReference type="Pfam" id="PF01641">
    <property type="entry name" value="SelR"/>
    <property type="match status" value="1"/>
</dbReference>
<dbReference type="EMBL" id="OCMU01000001">
    <property type="protein sequence ID" value="SOD16732.1"/>
    <property type="molecule type" value="Genomic_DNA"/>
</dbReference>
<dbReference type="KEGG" id="nur:ATY38_01330"/>
<dbReference type="SUPFAM" id="SSF51316">
    <property type="entry name" value="Mss4-like"/>
    <property type="match status" value="1"/>
</dbReference>
<name>A0A0S3AFN2_9PROT</name>
<dbReference type="Proteomes" id="UP000182882">
    <property type="component" value="Unassembled WGS sequence"/>
</dbReference>
<dbReference type="PANTHER" id="PTHR10173">
    <property type="entry name" value="METHIONINE SULFOXIDE REDUCTASE"/>
    <property type="match status" value="1"/>
</dbReference>
<dbReference type="AlphaFoldDB" id="A0A0S3AFN2"/>
<gene>
    <name evidence="5" type="ORF">C8R28_105411</name>
    <name evidence="6" type="ORF">SAMN05216406_1474</name>
    <name evidence="7" type="ORF">SAMN05421510_11042</name>
    <name evidence="8" type="ORF">SAMN06297164_0720</name>
</gene>
<evidence type="ECO:0000259" key="4">
    <source>
        <dbReference type="PROSITE" id="PS51790"/>
    </source>
</evidence>
<evidence type="ECO:0000313" key="9">
    <source>
        <dbReference type="Proteomes" id="UP000181998"/>
    </source>
</evidence>
<dbReference type="STRING" id="44577.ATY38_01330"/>
<dbReference type="Gene3D" id="2.170.150.20">
    <property type="entry name" value="Peptide methionine sulfoxide reductase"/>
    <property type="match status" value="1"/>
</dbReference>
<proteinExistence type="predicted"/>